<name>A0A645GFJ0_9ZZZZ</name>
<gene>
    <name evidence="1" type="ORF">SDC9_173105</name>
</gene>
<proteinExistence type="predicted"/>
<evidence type="ECO:0000313" key="1">
    <source>
        <dbReference type="EMBL" id="MPN25691.1"/>
    </source>
</evidence>
<protein>
    <submittedName>
        <fullName evidence="1">Uncharacterized protein</fullName>
    </submittedName>
</protein>
<comment type="caution">
    <text evidence="1">The sequence shown here is derived from an EMBL/GenBank/DDBJ whole genome shotgun (WGS) entry which is preliminary data.</text>
</comment>
<sequence length="71" mass="7917">MRRENDHGIGVQLSNTPRQLAVSRAGCADFAFLALSNLGQDNRRMRHDRSQSNRHINSSLSDVLGLDDLIV</sequence>
<dbReference type="EMBL" id="VSSQ01074958">
    <property type="protein sequence ID" value="MPN25691.1"/>
    <property type="molecule type" value="Genomic_DNA"/>
</dbReference>
<dbReference type="AlphaFoldDB" id="A0A645GFJ0"/>
<organism evidence="1">
    <name type="scientific">bioreactor metagenome</name>
    <dbReference type="NCBI Taxonomy" id="1076179"/>
    <lineage>
        <taxon>unclassified sequences</taxon>
        <taxon>metagenomes</taxon>
        <taxon>ecological metagenomes</taxon>
    </lineage>
</organism>
<reference evidence="1" key="1">
    <citation type="submission" date="2019-08" db="EMBL/GenBank/DDBJ databases">
        <authorList>
            <person name="Kucharzyk K."/>
            <person name="Murdoch R.W."/>
            <person name="Higgins S."/>
            <person name="Loffler F."/>
        </authorList>
    </citation>
    <scope>NUCLEOTIDE SEQUENCE</scope>
</reference>
<accession>A0A645GFJ0</accession>